<accession>A0A8J2WBD3</accession>
<reference evidence="1" key="1">
    <citation type="submission" date="2021-09" db="EMBL/GenBank/DDBJ databases">
        <authorList>
            <person name="Martin H S."/>
        </authorList>
    </citation>
    <scope>NUCLEOTIDE SEQUENCE</scope>
</reference>
<gene>
    <name evidence="1" type="ORF">DCHRY22_LOCUS14828</name>
</gene>
<sequence>MELALLFNRGLPSFLTDDQFLATVNSSRGTQSLITAGSIGRVVFHWSQDVIKGNRRSIHLEQWGLVYREQKMLLLRTAVAITVHLSLPQGRPAARAGSIPRGSYPWPGRPARSCPGLLRVTAPPRHTFFIILD</sequence>
<comment type="caution">
    <text evidence="1">The sequence shown here is derived from an EMBL/GenBank/DDBJ whole genome shotgun (WGS) entry which is preliminary data.</text>
</comment>
<dbReference type="EMBL" id="CAKASE010000081">
    <property type="protein sequence ID" value="CAG9583441.1"/>
    <property type="molecule type" value="Genomic_DNA"/>
</dbReference>
<protein>
    <submittedName>
        <fullName evidence="1">(African queen) hypothetical protein</fullName>
    </submittedName>
</protein>
<dbReference type="AlphaFoldDB" id="A0A8J2WBD3"/>
<proteinExistence type="predicted"/>
<evidence type="ECO:0000313" key="2">
    <source>
        <dbReference type="Proteomes" id="UP000789524"/>
    </source>
</evidence>
<name>A0A8J2WBD3_9NEOP</name>
<keyword evidence="2" id="KW-1185">Reference proteome</keyword>
<dbReference type="Proteomes" id="UP000789524">
    <property type="component" value="Unassembled WGS sequence"/>
</dbReference>
<evidence type="ECO:0000313" key="1">
    <source>
        <dbReference type="EMBL" id="CAG9583441.1"/>
    </source>
</evidence>
<organism evidence="1 2">
    <name type="scientific">Danaus chrysippus</name>
    <name type="common">African queen</name>
    <dbReference type="NCBI Taxonomy" id="151541"/>
    <lineage>
        <taxon>Eukaryota</taxon>
        <taxon>Metazoa</taxon>
        <taxon>Ecdysozoa</taxon>
        <taxon>Arthropoda</taxon>
        <taxon>Hexapoda</taxon>
        <taxon>Insecta</taxon>
        <taxon>Pterygota</taxon>
        <taxon>Neoptera</taxon>
        <taxon>Endopterygota</taxon>
        <taxon>Lepidoptera</taxon>
        <taxon>Glossata</taxon>
        <taxon>Ditrysia</taxon>
        <taxon>Papilionoidea</taxon>
        <taxon>Nymphalidae</taxon>
        <taxon>Danainae</taxon>
        <taxon>Danaini</taxon>
        <taxon>Danaina</taxon>
        <taxon>Danaus</taxon>
        <taxon>Anosia</taxon>
    </lineage>
</organism>